<dbReference type="SUPFAM" id="SSF51366">
    <property type="entry name" value="Ribulose-phoshate binding barrel"/>
    <property type="match status" value="1"/>
</dbReference>
<dbReference type="InterPro" id="IPR011060">
    <property type="entry name" value="RibuloseP-bd_barrel"/>
</dbReference>
<evidence type="ECO:0000313" key="3">
    <source>
        <dbReference type="Proteomes" id="UP000295718"/>
    </source>
</evidence>
<gene>
    <name evidence="2" type="ORF">EDD76_107117</name>
</gene>
<reference evidence="2 3" key="1">
    <citation type="submission" date="2019-03" db="EMBL/GenBank/DDBJ databases">
        <title>Genomic Encyclopedia of Type Strains, Phase IV (KMG-IV): sequencing the most valuable type-strain genomes for metagenomic binning, comparative biology and taxonomic classification.</title>
        <authorList>
            <person name="Goeker M."/>
        </authorList>
    </citation>
    <scope>NUCLEOTIDE SEQUENCE [LARGE SCALE GENOMIC DNA]</scope>
    <source>
        <strain evidence="2 3">DSM 100556</strain>
    </source>
</reference>
<dbReference type="RefSeq" id="WP_031390924.1">
    <property type="nucleotide sequence ID" value="NZ_JPNB01000002.1"/>
</dbReference>
<dbReference type="EMBL" id="SLUO01000007">
    <property type="protein sequence ID" value="TCL58002.1"/>
    <property type="molecule type" value="Genomic_DNA"/>
</dbReference>
<dbReference type="AlphaFoldDB" id="A0A4V2QBW6"/>
<feature type="domain" description="DUF7916" evidence="1">
    <location>
        <begin position="6"/>
        <end position="308"/>
    </location>
</feature>
<name>A0A4V2QBW6_9FIRM</name>
<sequence>MAKRMLDCTASDFSRFTKEDYLSSIAGSEGRVVACECIGITMPVLADVTNAEFVAAMGADILLLNMFDVTKPVICGLPKVDQEESVRELKRLTGRMIGINLEPVEDAIAKGNKGTLWEMSEGRKATVDNASRACDLGVDMVLLTGNPGNGVSNKAITDSLRAMSSELGNKLILAAGKMHASGIIGEGGENIISRDDIKEFIEAGADIILLPAPGTVPGITMEYVRGLVSYAHSLGALTITAIGTSQEGADIETIKQIALMCKMTGTDIHHIGDSGYPGMAAPENIMAYSVAIRGVRHTYHRMAVSINR</sequence>
<dbReference type="OrthoDB" id="5581965at2"/>
<keyword evidence="3" id="KW-1185">Reference proteome</keyword>
<proteinExistence type="predicted"/>
<organism evidence="2 3">
    <name type="scientific">Kineothrix alysoides</name>
    <dbReference type="NCBI Taxonomy" id="1469948"/>
    <lineage>
        <taxon>Bacteria</taxon>
        <taxon>Bacillati</taxon>
        <taxon>Bacillota</taxon>
        <taxon>Clostridia</taxon>
        <taxon>Lachnospirales</taxon>
        <taxon>Lachnospiraceae</taxon>
        <taxon>Kineothrix</taxon>
    </lineage>
</organism>
<dbReference type="Pfam" id="PF25509">
    <property type="entry name" value="DUF7916"/>
    <property type="match status" value="1"/>
</dbReference>
<dbReference type="Proteomes" id="UP000295718">
    <property type="component" value="Unassembled WGS sequence"/>
</dbReference>
<dbReference type="InterPro" id="IPR057238">
    <property type="entry name" value="DUF7916"/>
</dbReference>
<evidence type="ECO:0000259" key="1">
    <source>
        <dbReference type="Pfam" id="PF25509"/>
    </source>
</evidence>
<evidence type="ECO:0000313" key="2">
    <source>
        <dbReference type="EMBL" id="TCL58002.1"/>
    </source>
</evidence>
<protein>
    <recommendedName>
        <fullName evidence="1">DUF7916 domain-containing protein</fullName>
    </recommendedName>
</protein>
<dbReference type="STRING" id="1469948.GCA_000732725_02238"/>
<accession>A0A4V2QBW6</accession>
<comment type="caution">
    <text evidence="2">The sequence shown here is derived from an EMBL/GenBank/DDBJ whole genome shotgun (WGS) entry which is preliminary data.</text>
</comment>